<protein>
    <submittedName>
        <fullName evidence="4">DUF5681 domain-containing protein</fullName>
    </submittedName>
</protein>
<evidence type="ECO:0000313" key="4">
    <source>
        <dbReference type="EMBL" id="MDQ2092441.1"/>
    </source>
</evidence>
<dbReference type="Proteomes" id="UP001226762">
    <property type="component" value="Unassembled WGS sequence"/>
</dbReference>
<sequence length="237" mass="27213">MKKKANLPMPRADADYEVGYGKPPENTRFKAGKSGNPKGRPRGAKNKRPKLNEERLKGIILDEAYRDITVRDGNRNVTVPMAQAIVRAMAVNAAKGQHRSQRLFAELLSATESQNRQLSDEWVQTAIAYKVEWDKELQRRKDHGITHLPDPLPHPDQVRIDFKTGEARIQGPMCKEDVAELEKWQDQRAMWQEELDEINKDLETERDEGIRELLLDEKAHAKKMLALLDRLLEAIGY</sequence>
<gene>
    <name evidence="4" type="ORF">NO357_21260</name>
</gene>
<evidence type="ECO:0000256" key="1">
    <source>
        <dbReference type="SAM" id="Coils"/>
    </source>
</evidence>
<dbReference type="RefSeq" id="WP_306737751.1">
    <property type="nucleotide sequence ID" value="NZ_JANHAX010000010.1"/>
</dbReference>
<comment type="caution">
    <text evidence="4">The sequence shown here is derived from an EMBL/GenBank/DDBJ whole genome shotgun (WGS) entry which is preliminary data.</text>
</comment>
<name>A0AAE3WG80_9RHOB</name>
<reference evidence="4" key="1">
    <citation type="submission" date="2022-07" db="EMBL/GenBank/DDBJ databases">
        <authorList>
            <person name="Otstavnykh N."/>
            <person name="Isaeva M."/>
            <person name="Bystritskaya E."/>
        </authorList>
    </citation>
    <scope>NUCLEOTIDE SEQUENCE</scope>
    <source>
        <strain evidence="4">KCTC 52189</strain>
    </source>
</reference>
<feature type="coiled-coil region" evidence="1">
    <location>
        <begin position="181"/>
        <end position="212"/>
    </location>
</feature>
<accession>A0AAE3WG80</accession>
<dbReference type="EMBL" id="JANHAX010000010">
    <property type="protein sequence ID" value="MDQ2092441.1"/>
    <property type="molecule type" value="Genomic_DNA"/>
</dbReference>
<evidence type="ECO:0000259" key="3">
    <source>
        <dbReference type="Pfam" id="PF18932"/>
    </source>
</evidence>
<feature type="domain" description="DUF5681" evidence="3">
    <location>
        <begin position="26"/>
        <end position="111"/>
    </location>
</feature>
<organism evidence="4 5">
    <name type="scientific">Marimonas arenosa</name>
    <dbReference type="NCBI Taxonomy" id="1795305"/>
    <lineage>
        <taxon>Bacteria</taxon>
        <taxon>Pseudomonadati</taxon>
        <taxon>Pseudomonadota</taxon>
        <taxon>Alphaproteobacteria</taxon>
        <taxon>Rhodobacterales</taxon>
        <taxon>Paracoccaceae</taxon>
        <taxon>Marimonas</taxon>
    </lineage>
</organism>
<dbReference type="InterPro" id="IPR043736">
    <property type="entry name" value="DUF5681"/>
</dbReference>
<evidence type="ECO:0000313" key="5">
    <source>
        <dbReference type="Proteomes" id="UP001226762"/>
    </source>
</evidence>
<dbReference type="AlphaFoldDB" id="A0AAE3WG80"/>
<reference evidence="4" key="2">
    <citation type="submission" date="2023-02" db="EMBL/GenBank/DDBJ databases">
        <title>'Rhodoalgimonas zhirmunskyi' gen. nov., isolated from a red alga.</title>
        <authorList>
            <person name="Nedashkovskaya O.I."/>
            <person name="Otstavnykh N.Y."/>
            <person name="Bystritskaya E.P."/>
            <person name="Balabanova L.A."/>
            <person name="Isaeva M.P."/>
        </authorList>
    </citation>
    <scope>NUCLEOTIDE SEQUENCE</scope>
    <source>
        <strain evidence="4">KCTC 52189</strain>
    </source>
</reference>
<evidence type="ECO:0000256" key="2">
    <source>
        <dbReference type="SAM" id="MobiDB-lite"/>
    </source>
</evidence>
<feature type="region of interest" description="Disordered" evidence="2">
    <location>
        <begin position="1"/>
        <end position="52"/>
    </location>
</feature>
<dbReference type="Pfam" id="PF18932">
    <property type="entry name" value="DUF5681"/>
    <property type="match status" value="1"/>
</dbReference>
<feature type="compositionally biased region" description="Basic residues" evidence="2">
    <location>
        <begin position="39"/>
        <end position="49"/>
    </location>
</feature>
<proteinExistence type="predicted"/>
<keyword evidence="1" id="KW-0175">Coiled coil</keyword>
<keyword evidence="5" id="KW-1185">Reference proteome</keyword>